<evidence type="ECO:0008006" key="4">
    <source>
        <dbReference type="Google" id="ProtNLM"/>
    </source>
</evidence>
<feature type="compositionally biased region" description="Low complexity" evidence="1">
    <location>
        <begin position="258"/>
        <end position="267"/>
    </location>
</feature>
<dbReference type="EnsemblPlants" id="Solyc09g014340.2.1">
    <property type="protein sequence ID" value="Solyc09g014340.2.1"/>
    <property type="gene ID" value="Solyc09g014340.2"/>
</dbReference>
<feature type="region of interest" description="Disordered" evidence="1">
    <location>
        <begin position="545"/>
        <end position="572"/>
    </location>
</feature>
<feature type="region of interest" description="Disordered" evidence="1">
    <location>
        <begin position="238"/>
        <end position="267"/>
    </location>
</feature>
<reference evidence="2" key="1">
    <citation type="journal article" date="2012" name="Nature">
        <title>The tomato genome sequence provides insights into fleshy fruit evolution.</title>
        <authorList>
            <consortium name="Tomato Genome Consortium"/>
        </authorList>
    </citation>
    <scope>NUCLEOTIDE SEQUENCE [LARGE SCALE GENOMIC DNA]</scope>
    <source>
        <strain evidence="2">cv. Heinz 1706</strain>
    </source>
</reference>
<dbReference type="InParanoid" id="A0A3Q7HZ65"/>
<dbReference type="PANTHER" id="PTHR48450">
    <property type="entry name" value="DUF1985 DOMAIN-CONTAINING PROTEIN"/>
    <property type="match status" value="1"/>
</dbReference>
<dbReference type="PANTHER" id="PTHR48450:SF1">
    <property type="entry name" value="DUF1985 DOMAIN-CONTAINING PROTEIN"/>
    <property type="match status" value="1"/>
</dbReference>
<dbReference type="Proteomes" id="UP000004994">
    <property type="component" value="Chromosome 9"/>
</dbReference>
<feature type="compositionally biased region" description="Polar residues" evidence="1">
    <location>
        <begin position="241"/>
        <end position="257"/>
    </location>
</feature>
<organism evidence="2">
    <name type="scientific">Solanum lycopersicum</name>
    <name type="common">Tomato</name>
    <name type="synonym">Lycopersicon esculentum</name>
    <dbReference type="NCBI Taxonomy" id="4081"/>
    <lineage>
        <taxon>Eukaryota</taxon>
        <taxon>Viridiplantae</taxon>
        <taxon>Streptophyta</taxon>
        <taxon>Embryophyta</taxon>
        <taxon>Tracheophyta</taxon>
        <taxon>Spermatophyta</taxon>
        <taxon>Magnoliopsida</taxon>
        <taxon>eudicotyledons</taxon>
        <taxon>Gunneridae</taxon>
        <taxon>Pentapetalae</taxon>
        <taxon>asterids</taxon>
        <taxon>lamiids</taxon>
        <taxon>Solanales</taxon>
        <taxon>Solanaceae</taxon>
        <taxon>Solanoideae</taxon>
        <taxon>Solaneae</taxon>
        <taxon>Solanum</taxon>
        <taxon>Solanum subgen. Lycopersicon</taxon>
    </lineage>
</organism>
<reference evidence="2" key="2">
    <citation type="submission" date="2019-01" db="UniProtKB">
        <authorList>
            <consortium name="EnsemblPlants"/>
        </authorList>
    </citation>
    <scope>IDENTIFICATION</scope>
    <source>
        <strain evidence="2">cv. Heinz 1706</strain>
    </source>
</reference>
<dbReference type="Gramene" id="Solyc09g014340.2.1">
    <property type="protein sequence ID" value="Solyc09g014340.2.1"/>
    <property type="gene ID" value="Solyc09g014340.2"/>
</dbReference>
<sequence>MFVYSGEKRSLRIPRIHFDLVESGRYMHYPWGRKAFEWLLQSINKVLTTDGQYYKICGMSVVLQIWIYECMGKRQTNFAQKINDRIPRILNWQTVGAVPRFKTLMKDTFNDGNREIKWKNVVPYLMEIVVLQLPPEGLEKSTEGVQIEPHRDIDEQVLSRQNLDDDFVNLPPPSMKKTTRTCVPTKDSQIPSVSVSHEQLMRNELSELRKKVREEFKHIRKLINDNFNIIMSTLKDKKNNDSAGQGSQPFTSPILSENQNQDNTNNHNAVQGRQYFTKPVASENQNQSEGDDSSNDGSEEVFQDYSIFENSNLGDIPDMVGGADKHMLVDCDNSPVRNLINVDAGFSLSKSIIPSIPQSTFVFDKSKKIRPLVFESQHDFTDQDDNDEEEKFIFPTPIQSIIPLEGSPQSQFELDDSLMPSLSDIKSTSSVQPIIFELKHPFIFDLISGHRDIIMWDAHWSWIREGLFAKHKNKRRITTVYILRHDQDRYKKGKACIPVPFDFGVDIHINVIFYYLRKKAKYDVDSRARYATLLWNYAKQKQDNGAISESEAPPRHAMPQSVRVESAPIEIQ</sequence>
<name>A0A3Q7HZ65_SOLLC</name>
<evidence type="ECO:0000256" key="1">
    <source>
        <dbReference type="SAM" id="MobiDB-lite"/>
    </source>
</evidence>
<evidence type="ECO:0000313" key="3">
    <source>
        <dbReference type="Proteomes" id="UP000004994"/>
    </source>
</evidence>
<accession>A0A3Q7HZ65</accession>
<evidence type="ECO:0000313" key="2">
    <source>
        <dbReference type="EnsemblPlants" id="Solyc09g014340.2.1"/>
    </source>
</evidence>
<feature type="compositionally biased region" description="Polar residues" evidence="1">
    <location>
        <begin position="180"/>
        <end position="190"/>
    </location>
</feature>
<feature type="region of interest" description="Disordered" evidence="1">
    <location>
        <begin position="164"/>
        <end position="190"/>
    </location>
</feature>
<proteinExistence type="predicted"/>
<dbReference type="AlphaFoldDB" id="A0A3Q7HZ65"/>
<keyword evidence="3" id="KW-1185">Reference proteome</keyword>
<protein>
    <recommendedName>
        <fullName evidence="4">DUF1985 domain-containing protein</fullName>
    </recommendedName>
</protein>